<comment type="caution">
    <text evidence="1">The sequence shown here is derived from an EMBL/GenBank/DDBJ whole genome shotgun (WGS) entry which is preliminary data.</text>
</comment>
<protein>
    <submittedName>
        <fullName evidence="1">Uncharacterized protein</fullName>
    </submittedName>
</protein>
<feature type="non-terminal residue" evidence="1">
    <location>
        <position position="1"/>
    </location>
</feature>
<organism evidence="1">
    <name type="scientific">marine sediment metagenome</name>
    <dbReference type="NCBI Taxonomy" id="412755"/>
    <lineage>
        <taxon>unclassified sequences</taxon>
        <taxon>metagenomes</taxon>
        <taxon>ecological metagenomes</taxon>
    </lineage>
</organism>
<sequence length="29" mass="3563">LLKLLENDLIYINRKNTKCLQQIKKKYDI</sequence>
<proteinExistence type="predicted"/>
<gene>
    <name evidence="1" type="ORF">S01H1_17286</name>
</gene>
<name>X0T3S8_9ZZZZ</name>
<evidence type="ECO:0000313" key="1">
    <source>
        <dbReference type="EMBL" id="GAF70710.1"/>
    </source>
</evidence>
<reference evidence="1" key="1">
    <citation type="journal article" date="2014" name="Front. Microbiol.">
        <title>High frequency of phylogenetically diverse reductive dehalogenase-homologous genes in deep subseafloor sedimentary metagenomes.</title>
        <authorList>
            <person name="Kawai M."/>
            <person name="Futagami T."/>
            <person name="Toyoda A."/>
            <person name="Takaki Y."/>
            <person name="Nishi S."/>
            <person name="Hori S."/>
            <person name="Arai W."/>
            <person name="Tsubouchi T."/>
            <person name="Morono Y."/>
            <person name="Uchiyama I."/>
            <person name="Ito T."/>
            <person name="Fujiyama A."/>
            <person name="Inagaki F."/>
            <person name="Takami H."/>
        </authorList>
    </citation>
    <scope>NUCLEOTIDE SEQUENCE</scope>
    <source>
        <strain evidence="1">Expedition CK06-06</strain>
    </source>
</reference>
<dbReference type="EMBL" id="BARS01009162">
    <property type="protein sequence ID" value="GAF70710.1"/>
    <property type="molecule type" value="Genomic_DNA"/>
</dbReference>
<dbReference type="AlphaFoldDB" id="X0T3S8"/>
<accession>X0T3S8</accession>